<dbReference type="AlphaFoldDB" id="A0A814MQ28"/>
<evidence type="ECO:0000313" key="4">
    <source>
        <dbReference type="Proteomes" id="UP000663879"/>
    </source>
</evidence>
<dbReference type="GO" id="GO:0003924">
    <property type="term" value="F:GTPase activity"/>
    <property type="evidence" value="ECO:0007669"/>
    <property type="project" value="InterPro"/>
</dbReference>
<keyword evidence="2" id="KW-0342">GTP-binding</keyword>
<dbReference type="InterPro" id="IPR027417">
    <property type="entry name" value="P-loop_NTPase"/>
</dbReference>
<dbReference type="Pfam" id="PF00071">
    <property type="entry name" value="Ras"/>
    <property type="match status" value="1"/>
</dbReference>
<reference evidence="3" key="1">
    <citation type="submission" date="2021-02" db="EMBL/GenBank/DDBJ databases">
        <authorList>
            <person name="Nowell W R."/>
        </authorList>
    </citation>
    <scope>NUCLEOTIDE SEQUENCE</scope>
    <source>
        <strain evidence="3">Ploen Becks lab</strain>
    </source>
</reference>
<dbReference type="Gene3D" id="3.40.50.300">
    <property type="entry name" value="P-loop containing nucleotide triphosphate hydrolases"/>
    <property type="match status" value="1"/>
</dbReference>
<dbReference type="GO" id="GO:0005525">
    <property type="term" value="F:GTP binding"/>
    <property type="evidence" value="ECO:0007669"/>
    <property type="project" value="UniProtKB-KW"/>
</dbReference>
<dbReference type="Proteomes" id="UP000663879">
    <property type="component" value="Unassembled WGS sequence"/>
</dbReference>
<keyword evidence="1" id="KW-0547">Nucleotide-binding</keyword>
<keyword evidence="4" id="KW-1185">Reference proteome</keyword>
<evidence type="ECO:0000313" key="3">
    <source>
        <dbReference type="EMBL" id="CAF1081985.1"/>
    </source>
</evidence>
<accession>A0A814MQ28</accession>
<dbReference type="SUPFAM" id="SSF52540">
    <property type="entry name" value="P-loop containing nucleoside triphosphate hydrolases"/>
    <property type="match status" value="1"/>
</dbReference>
<organism evidence="3 4">
    <name type="scientific">Brachionus calyciflorus</name>
    <dbReference type="NCBI Taxonomy" id="104777"/>
    <lineage>
        <taxon>Eukaryota</taxon>
        <taxon>Metazoa</taxon>
        <taxon>Spiralia</taxon>
        <taxon>Gnathifera</taxon>
        <taxon>Rotifera</taxon>
        <taxon>Eurotatoria</taxon>
        <taxon>Monogononta</taxon>
        <taxon>Pseudotrocha</taxon>
        <taxon>Ploima</taxon>
        <taxon>Brachionidae</taxon>
        <taxon>Brachionus</taxon>
    </lineage>
</organism>
<dbReference type="PANTHER" id="PTHR24072">
    <property type="entry name" value="RHO FAMILY GTPASE"/>
    <property type="match status" value="1"/>
</dbReference>
<sequence>MSKTSIKCLMIGQAGIGKTTFLNQFPNCVNHAIQPEENKSLIKEIFSFETLNNKFENLTIEIQNCDITLETCLTDTDLIVNNKIIPSNHFINISNFNCIILCFAMDDPNSFELIKSKWEIDLKRNKNKQNSFILLGLKSDLSNKTYDGEELKSRKNVSIARNSFKKRSCSVNSTSSTSKLAKRNKTEILENDSDQKNSLSSYKKFSKLIGSMDFVQYSSFNDNLNYAKSKNPLNSYEMLIRNILSKYNTKNPNTNVSVNKKIIPKSISAPISNLVSRKSRKEKMDLRPLNSVHFENKSILHLNEENITMPVIKSVKTTEPISIKSKLSRLAIGLGTYIVTCGSNQSRRLADFKKMSNNKQKSIKKNKSWLLLASEMSLNNLENE</sequence>
<comment type="caution">
    <text evidence="3">The sequence shown here is derived from an EMBL/GenBank/DDBJ whole genome shotgun (WGS) entry which is preliminary data.</text>
</comment>
<evidence type="ECO:0000256" key="1">
    <source>
        <dbReference type="ARBA" id="ARBA00022741"/>
    </source>
</evidence>
<dbReference type="PRINTS" id="PR00449">
    <property type="entry name" value="RASTRNSFRMNG"/>
</dbReference>
<dbReference type="OrthoDB" id="2386367at2759"/>
<proteinExistence type="predicted"/>
<dbReference type="EMBL" id="CAJNOC010006623">
    <property type="protein sequence ID" value="CAF1081985.1"/>
    <property type="molecule type" value="Genomic_DNA"/>
</dbReference>
<evidence type="ECO:0000256" key="2">
    <source>
        <dbReference type="ARBA" id="ARBA00023134"/>
    </source>
</evidence>
<protein>
    <submittedName>
        <fullName evidence="3">Uncharacterized protein</fullName>
    </submittedName>
</protein>
<name>A0A814MQ28_9BILA</name>
<gene>
    <name evidence="3" type="ORF">OXX778_LOCUS20235</name>
</gene>
<dbReference type="InterPro" id="IPR003578">
    <property type="entry name" value="Small_GTPase_Rho"/>
</dbReference>
<dbReference type="GO" id="GO:0007264">
    <property type="term" value="P:small GTPase-mediated signal transduction"/>
    <property type="evidence" value="ECO:0007669"/>
    <property type="project" value="InterPro"/>
</dbReference>
<dbReference type="InterPro" id="IPR001806">
    <property type="entry name" value="Small_GTPase"/>
</dbReference>